<dbReference type="Gene3D" id="1.25.40.10">
    <property type="entry name" value="Tetratricopeptide repeat domain"/>
    <property type="match status" value="1"/>
</dbReference>
<keyword evidence="5" id="KW-1185">Reference proteome</keyword>
<dbReference type="PANTHER" id="PTHR45883">
    <property type="entry name" value="HSC70-INTERACTING PROTEIN"/>
    <property type="match status" value="1"/>
</dbReference>
<evidence type="ECO:0000256" key="1">
    <source>
        <dbReference type="ARBA" id="ARBA00022737"/>
    </source>
</evidence>
<dbReference type="AlphaFoldDB" id="A0A813GIG4"/>
<evidence type="ECO:0000256" key="2">
    <source>
        <dbReference type="ARBA" id="ARBA00022803"/>
    </source>
</evidence>
<protein>
    <submittedName>
        <fullName evidence="4">Uncharacterized protein</fullName>
    </submittedName>
</protein>
<feature type="region of interest" description="Disordered" evidence="3">
    <location>
        <begin position="158"/>
        <end position="228"/>
    </location>
</feature>
<keyword evidence="2" id="KW-0802">TPR repeat</keyword>
<dbReference type="OrthoDB" id="533763at2759"/>
<keyword evidence="1" id="KW-0677">Repeat</keyword>
<evidence type="ECO:0000313" key="4">
    <source>
        <dbReference type="EMBL" id="CAE8626176.1"/>
    </source>
</evidence>
<dbReference type="InterPro" id="IPR019734">
    <property type="entry name" value="TPR_rpt"/>
</dbReference>
<name>A0A813GIG4_POLGL</name>
<dbReference type="SUPFAM" id="SSF48452">
    <property type="entry name" value="TPR-like"/>
    <property type="match status" value="1"/>
</dbReference>
<dbReference type="PANTHER" id="PTHR45883:SF2">
    <property type="entry name" value="HSC70-INTERACTING PROTEIN"/>
    <property type="match status" value="1"/>
</dbReference>
<evidence type="ECO:0000256" key="3">
    <source>
        <dbReference type="SAM" id="MobiDB-lite"/>
    </source>
</evidence>
<gene>
    <name evidence="4" type="ORF">PGLA1383_LOCUS43132</name>
</gene>
<proteinExistence type="predicted"/>
<organism evidence="4 5">
    <name type="scientific">Polarella glacialis</name>
    <name type="common">Dinoflagellate</name>
    <dbReference type="NCBI Taxonomy" id="89957"/>
    <lineage>
        <taxon>Eukaryota</taxon>
        <taxon>Sar</taxon>
        <taxon>Alveolata</taxon>
        <taxon>Dinophyceae</taxon>
        <taxon>Suessiales</taxon>
        <taxon>Suessiaceae</taxon>
        <taxon>Polarella</taxon>
    </lineage>
</organism>
<dbReference type="Proteomes" id="UP000654075">
    <property type="component" value="Unassembled WGS sequence"/>
</dbReference>
<dbReference type="InterPro" id="IPR011990">
    <property type="entry name" value="TPR-like_helical_dom_sf"/>
</dbReference>
<dbReference type="SMART" id="SM00028">
    <property type="entry name" value="TPR"/>
    <property type="match status" value="2"/>
</dbReference>
<evidence type="ECO:0000313" key="5">
    <source>
        <dbReference type="Proteomes" id="UP000654075"/>
    </source>
</evidence>
<accession>A0A813GIG4</accession>
<dbReference type="EMBL" id="CAJNNV010028925">
    <property type="protein sequence ID" value="CAE8626176.1"/>
    <property type="molecule type" value="Genomic_DNA"/>
</dbReference>
<comment type="caution">
    <text evidence="4">The sequence shown here is derived from an EMBL/GenBank/DDBJ whole genome shotgun (WGS) entry which is preliminary data.</text>
</comment>
<reference evidence="4" key="1">
    <citation type="submission" date="2021-02" db="EMBL/GenBank/DDBJ databases">
        <authorList>
            <person name="Dougan E. K."/>
            <person name="Rhodes N."/>
            <person name="Thang M."/>
            <person name="Chan C."/>
        </authorList>
    </citation>
    <scope>NUCLEOTIDE SEQUENCE</scope>
</reference>
<dbReference type="GO" id="GO:0030544">
    <property type="term" value="F:Hsp70 protein binding"/>
    <property type="evidence" value="ECO:0007669"/>
    <property type="project" value="TreeGrafter"/>
</dbReference>
<sequence>MDPGDEGAFPAMSPADPAELTEELEDKQNALKQQGADAFEDGKLDVALEKFSEAIAVGCASALLYSRRAQLLMQLDRPRAAVNDCTAALEGNPDSGKAYKIRARAYAKLEMWEKANLDFQTGLKIDYDEQTEEDSVVAAAKAKELSTAAVKERVKAEEQEYHRKLQESKEAYEAGLRANDEKFREARMKEEEEKEETRAKENERKERVRTRAEEEKTTEAESEPGSKL</sequence>